<organism evidence="1 2">
    <name type="scientific">Deinococcus proteolyticus (strain ATCC 35074 / DSM 20540 / JCM 6276 / NBRC 101906 / NCIMB 13154 / VKM Ac-1939 / CCM 2703 / MRP)</name>
    <dbReference type="NCBI Taxonomy" id="693977"/>
    <lineage>
        <taxon>Bacteria</taxon>
        <taxon>Thermotogati</taxon>
        <taxon>Deinococcota</taxon>
        <taxon>Deinococci</taxon>
        <taxon>Deinococcales</taxon>
        <taxon>Deinococcaceae</taxon>
        <taxon>Deinococcus</taxon>
    </lineage>
</organism>
<evidence type="ECO:0000313" key="2">
    <source>
        <dbReference type="Proteomes" id="UP000007718"/>
    </source>
</evidence>
<dbReference type="EMBL" id="CP002538">
    <property type="protein sequence ID" value="ADY27594.1"/>
    <property type="molecule type" value="Genomic_DNA"/>
</dbReference>
<name>F0RQN5_DEIPM</name>
<sequence length="142" mass="15633">MYYASVTSYTAGMPPGLALVHDAQVQAYIATDDQQCRFMKRALKLVENCTELTLWSADQRRALERMLNRPLKVMPILLETQLEQLGYPSLSPAYACIRLGLDEPGEDALSQAYALKALHGHLDKLSAAAPMCAPVRSVQPAV</sequence>
<dbReference type="RefSeq" id="WP_013615948.1">
    <property type="nucleotide sequence ID" value="NC_015162.1"/>
</dbReference>
<protein>
    <submittedName>
        <fullName evidence="1">Uncharacterized protein</fullName>
    </submittedName>
</protein>
<gene>
    <name evidence="1" type="ordered locus">Deipr_2477</name>
</gene>
<reference evidence="2" key="1">
    <citation type="submission" date="2011-02" db="EMBL/GenBank/DDBJ databases">
        <title>The complete sequence of plasmid2 of Deinococcus proteolyticus DSM 20540.</title>
        <authorList>
            <consortium name="US DOE Joint Genome Institute (JGI-PGF)"/>
            <person name="Lucas S."/>
            <person name="Copeland A."/>
            <person name="Lapidus A."/>
            <person name="Bruce D."/>
            <person name="Goodwin L."/>
            <person name="Pitluck S."/>
            <person name="Kyrpides N."/>
            <person name="Mavromatis K."/>
            <person name="Pagani I."/>
            <person name="Ivanova N."/>
            <person name="Ovchinnikova G."/>
            <person name="Zeytun A."/>
            <person name="Detter J.C."/>
            <person name="Han C."/>
            <person name="Land M."/>
            <person name="Hauser L."/>
            <person name="Markowitz V."/>
            <person name="Cheng J.-F."/>
            <person name="Hugenholtz P."/>
            <person name="Woyke T."/>
            <person name="Wu D."/>
            <person name="Pukall R."/>
            <person name="Steenblock K."/>
            <person name="Brambilla E."/>
            <person name="Klenk H.-P."/>
            <person name="Eisen J.A."/>
        </authorList>
    </citation>
    <scope>NUCLEOTIDE SEQUENCE [LARGE SCALE GENOMIC DNA]</scope>
    <source>
        <strain evidence="2">ATCC 35074 / DSM 20540 / JCM 6276 / NBRC 101906 / NCIMB 13154 / VKM Ac-1939 / CCM 2703 / MRP</strain>
        <plasmid evidence="2">Plasmid pDEIPR02</plasmid>
    </source>
</reference>
<dbReference type="HOGENOM" id="CLU_1812611_0_0_0"/>
<evidence type="ECO:0000313" key="1">
    <source>
        <dbReference type="EMBL" id="ADY27594.1"/>
    </source>
</evidence>
<keyword evidence="2" id="KW-1185">Reference proteome</keyword>
<geneLocation type="plasmid" evidence="1 2">
    <name>pDEIPR02</name>
</geneLocation>
<reference evidence="1 2" key="2">
    <citation type="journal article" date="2012" name="Stand. Genomic Sci.">
        <title>Complete genome sequence of the orange-red pigmented, radioresistant Deinococcus proteolyticus type strain (MRP(T)).</title>
        <authorList>
            <person name="Copeland A."/>
            <person name="Zeytun A."/>
            <person name="Yassawong M."/>
            <person name="Nolan M."/>
            <person name="Lucas S."/>
            <person name="Hammon N."/>
            <person name="Deshpande S."/>
            <person name="Cheng J.F."/>
            <person name="Han C."/>
            <person name="Tapia R."/>
            <person name="Goodwin L.A."/>
            <person name="Pitluck S."/>
            <person name="Mavromatis K."/>
            <person name="Liolios K."/>
            <person name="Pagani I."/>
            <person name="Ivanova N."/>
            <person name="Mikhailova N."/>
            <person name="Pati A."/>
            <person name="Chen A."/>
            <person name="Palaniappan K."/>
            <person name="Land M."/>
            <person name="Hauser L."/>
            <person name="Jeffries C.D."/>
            <person name="Brambilla E.M."/>
            <person name="Rohde M."/>
            <person name="Sikorski J."/>
            <person name="Pukall R."/>
            <person name="Goker M."/>
            <person name="Detter J.C."/>
            <person name="Woyke T."/>
            <person name="Bristow J."/>
            <person name="Eisen J.A."/>
            <person name="Markowitz V."/>
            <person name="Hugenholtz P."/>
            <person name="Kyrpides N.C."/>
            <person name="Klenk H.P."/>
            <person name="Lapidus A."/>
        </authorList>
    </citation>
    <scope>NUCLEOTIDE SEQUENCE [LARGE SCALE GENOMIC DNA]</scope>
    <source>
        <strain evidence="2">ATCC 35074 / DSM 20540 / JCM 6276 / NBRC 101906 / NCIMB 13154 / VKM Ac-1939 / CCM 2703 / MRP</strain>
        <plasmid evidence="2">Plasmid pDEIPR02</plasmid>
    </source>
</reference>
<proteinExistence type="predicted"/>
<dbReference type="KEGG" id="dpt:Deipr_2477"/>
<dbReference type="AlphaFoldDB" id="F0RQN5"/>
<dbReference type="Proteomes" id="UP000007718">
    <property type="component" value="Plasmid pDEIPR02"/>
</dbReference>
<accession>F0RQN5</accession>
<keyword evidence="1" id="KW-0614">Plasmid</keyword>